<evidence type="ECO:0000313" key="2">
    <source>
        <dbReference type="Proteomes" id="UP000316639"/>
    </source>
</evidence>
<sequence length="78" mass="8394">MSRARSPCNPGWNTGVDYRRQLMLATERPLVLAAYREAGLDLGADLDRLGAAARVPADASAVSWLSSHGTLIGRGARW</sequence>
<keyword evidence="2" id="KW-1185">Reference proteome</keyword>
<dbReference type="EMBL" id="VOBR01000006">
    <property type="protein sequence ID" value="TWP52043.1"/>
    <property type="molecule type" value="Genomic_DNA"/>
</dbReference>
<comment type="caution">
    <text evidence="1">The sequence shown here is derived from an EMBL/GenBank/DDBJ whole genome shotgun (WGS) entry which is preliminary data.</text>
</comment>
<reference evidence="1 2" key="1">
    <citation type="submission" date="2019-07" db="EMBL/GenBank/DDBJ databases">
        <title>Lentzea xizangensis sp. nov., isolated from Qinghai-Tibetan Plateau Soils.</title>
        <authorList>
            <person name="Huang J."/>
        </authorList>
    </citation>
    <scope>NUCLEOTIDE SEQUENCE [LARGE SCALE GENOMIC DNA]</scope>
    <source>
        <strain evidence="1 2">FXJ1.1311</strain>
    </source>
</reference>
<evidence type="ECO:0000313" key="1">
    <source>
        <dbReference type="EMBL" id="TWP52043.1"/>
    </source>
</evidence>
<protein>
    <submittedName>
        <fullName evidence="1">Uncharacterized protein</fullName>
    </submittedName>
</protein>
<gene>
    <name evidence="1" type="ORF">FKR81_10665</name>
</gene>
<dbReference type="RefSeq" id="WP_146350839.1">
    <property type="nucleotide sequence ID" value="NZ_VOBR01000006.1"/>
</dbReference>
<name>A0A563EWL0_9PSEU</name>
<dbReference type="AlphaFoldDB" id="A0A563EWL0"/>
<proteinExistence type="predicted"/>
<dbReference type="Proteomes" id="UP000316639">
    <property type="component" value="Unassembled WGS sequence"/>
</dbReference>
<organism evidence="1 2">
    <name type="scientific">Lentzea tibetensis</name>
    <dbReference type="NCBI Taxonomy" id="2591470"/>
    <lineage>
        <taxon>Bacteria</taxon>
        <taxon>Bacillati</taxon>
        <taxon>Actinomycetota</taxon>
        <taxon>Actinomycetes</taxon>
        <taxon>Pseudonocardiales</taxon>
        <taxon>Pseudonocardiaceae</taxon>
        <taxon>Lentzea</taxon>
    </lineage>
</organism>
<accession>A0A563EWL0</accession>